<feature type="compositionally biased region" description="Low complexity" evidence="1">
    <location>
        <begin position="40"/>
        <end position="50"/>
    </location>
</feature>
<reference evidence="2 3" key="1">
    <citation type="journal article" date="2023" name="Nucleic Acids Res.">
        <title>The hologenome of Daphnia magna reveals possible DNA methylation and microbiome-mediated evolution of the host genome.</title>
        <authorList>
            <person name="Chaturvedi A."/>
            <person name="Li X."/>
            <person name="Dhandapani V."/>
            <person name="Marshall H."/>
            <person name="Kissane S."/>
            <person name="Cuenca-Cambronero M."/>
            <person name="Asole G."/>
            <person name="Calvet F."/>
            <person name="Ruiz-Romero M."/>
            <person name="Marangio P."/>
            <person name="Guigo R."/>
            <person name="Rago D."/>
            <person name="Mirbahai L."/>
            <person name="Eastwood N."/>
            <person name="Colbourne J.K."/>
            <person name="Zhou J."/>
            <person name="Mallon E."/>
            <person name="Orsini L."/>
        </authorList>
    </citation>
    <scope>NUCLEOTIDE SEQUENCE [LARGE SCALE GENOMIC DNA]</scope>
    <source>
        <strain evidence="2">LRV0_1</strain>
    </source>
</reference>
<dbReference type="Proteomes" id="UP001234178">
    <property type="component" value="Unassembled WGS sequence"/>
</dbReference>
<feature type="region of interest" description="Disordered" evidence="1">
    <location>
        <begin position="40"/>
        <end position="66"/>
    </location>
</feature>
<protein>
    <submittedName>
        <fullName evidence="2">Uncharacterized protein</fullName>
    </submittedName>
</protein>
<proteinExistence type="predicted"/>
<dbReference type="EMBL" id="JAOYFB010000037">
    <property type="protein sequence ID" value="KAK4024882.1"/>
    <property type="molecule type" value="Genomic_DNA"/>
</dbReference>
<name>A0ABR0AIC8_9CRUS</name>
<comment type="caution">
    <text evidence="2">The sequence shown here is derived from an EMBL/GenBank/DDBJ whole genome shotgun (WGS) entry which is preliminary data.</text>
</comment>
<organism evidence="2 3">
    <name type="scientific">Daphnia magna</name>
    <dbReference type="NCBI Taxonomy" id="35525"/>
    <lineage>
        <taxon>Eukaryota</taxon>
        <taxon>Metazoa</taxon>
        <taxon>Ecdysozoa</taxon>
        <taxon>Arthropoda</taxon>
        <taxon>Crustacea</taxon>
        <taxon>Branchiopoda</taxon>
        <taxon>Diplostraca</taxon>
        <taxon>Cladocera</taxon>
        <taxon>Anomopoda</taxon>
        <taxon>Daphniidae</taxon>
        <taxon>Daphnia</taxon>
    </lineage>
</organism>
<evidence type="ECO:0000313" key="3">
    <source>
        <dbReference type="Proteomes" id="UP001234178"/>
    </source>
</evidence>
<keyword evidence="3" id="KW-1185">Reference proteome</keyword>
<evidence type="ECO:0000256" key="1">
    <source>
        <dbReference type="SAM" id="MobiDB-lite"/>
    </source>
</evidence>
<sequence length="92" mass="10103">MQAVTLPAPPLSTSELLLQIQASRKVAEFIQNLPSVLVSPPSRSRNFRPPVESIPQPPAADPTPRRLRLGYFRSAAGRESDTYIQPPQTPEA</sequence>
<gene>
    <name evidence="2" type="ORF">OUZ56_010377</name>
</gene>
<accession>A0ABR0AIC8</accession>
<evidence type="ECO:0000313" key="2">
    <source>
        <dbReference type="EMBL" id="KAK4024882.1"/>
    </source>
</evidence>